<keyword evidence="2" id="KW-1185">Reference proteome</keyword>
<name>A0ABN9UYH4_9DINO</name>
<dbReference type="EMBL" id="CAUYUJ010016384">
    <property type="protein sequence ID" value="CAK0864625.1"/>
    <property type="molecule type" value="Genomic_DNA"/>
</dbReference>
<feature type="non-terminal residue" evidence="1">
    <location>
        <position position="1"/>
    </location>
</feature>
<dbReference type="Proteomes" id="UP001189429">
    <property type="component" value="Unassembled WGS sequence"/>
</dbReference>
<reference evidence="1" key="1">
    <citation type="submission" date="2023-10" db="EMBL/GenBank/DDBJ databases">
        <authorList>
            <person name="Chen Y."/>
            <person name="Shah S."/>
            <person name="Dougan E. K."/>
            <person name="Thang M."/>
            <person name="Chan C."/>
        </authorList>
    </citation>
    <scope>NUCLEOTIDE SEQUENCE [LARGE SCALE GENOMIC DNA]</scope>
</reference>
<protein>
    <recommendedName>
        <fullName evidence="3">Autophagy protein 5</fullName>
    </recommendedName>
</protein>
<feature type="non-terminal residue" evidence="1">
    <location>
        <position position="149"/>
    </location>
</feature>
<proteinExistence type="predicted"/>
<evidence type="ECO:0000313" key="1">
    <source>
        <dbReference type="EMBL" id="CAK0864625.1"/>
    </source>
</evidence>
<evidence type="ECO:0000313" key="2">
    <source>
        <dbReference type="Proteomes" id="UP001189429"/>
    </source>
</evidence>
<gene>
    <name evidence="1" type="ORF">PCOR1329_LOCUS52453</name>
</gene>
<accession>A0ABN9UYH4</accession>
<comment type="caution">
    <text evidence="1">The sequence shown here is derived from an EMBL/GenBank/DDBJ whole genome shotgun (WGS) entry which is preliminary data.</text>
</comment>
<sequence length="149" mass="16335">GSWSVLQDRFARRFDGVGEFPQFLAPLPLVKLPVKDTDLFRHTGGQDGDAQLELRLESPGGRQAALRGLLGSALLRSRLRLDHVLDPRKLKDHLQEATAAAATGAPPRPNLALVASPMSRITLSSHGRKLAGIPEEAEHFFWVFPLSQD</sequence>
<evidence type="ECO:0008006" key="3">
    <source>
        <dbReference type="Google" id="ProtNLM"/>
    </source>
</evidence>
<organism evidence="1 2">
    <name type="scientific">Prorocentrum cordatum</name>
    <dbReference type="NCBI Taxonomy" id="2364126"/>
    <lineage>
        <taxon>Eukaryota</taxon>
        <taxon>Sar</taxon>
        <taxon>Alveolata</taxon>
        <taxon>Dinophyceae</taxon>
        <taxon>Prorocentrales</taxon>
        <taxon>Prorocentraceae</taxon>
        <taxon>Prorocentrum</taxon>
    </lineage>
</organism>